<dbReference type="Pfam" id="PF12833">
    <property type="entry name" value="HTH_18"/>
    <property type="match status" value="1"/>
</dbReference>
<name>A0A1U9NKK1_9BACT</name>
<dbReference type="InterPro" id="IPR018060">
    <property type="entry name" value="HTH_AraC"/>
</dbReference>
<keyword evidence="1" id="KW-0805">Transcription regulation</keyword>
<evidence type="ECO:0000313" key="5">
    <source>
        <dbReference type="EMBL" id="AQT68268.1"/>
    </source>
</evidence>
<evidence type="ECO:0000256" key="2">
    <source>
        <dbReference type="ARBA" id="ARBA00023125"/>
    </source>
</evidence>
<organism evidence="5 6">
    <name type="scientific">Anaerohalosphaera lusitana</name>
    <dbReference type="NCBI Taxonomy" id="1936003"/>
    <lineage>
        <taxon>Bacteria</taxon>
        <taxon>Pseudomonadati</taxon>
        <taxon>Planctomycetota</taxon>
        <taxon>Phycisphaerae</taxon>
        <taxon>Sedimentisphaerales</taxon>
        <taxon>Anaerohalosphaeraceae</taxon>
        <taxon>Anaerohalosphaera</taxon>
    </lineage>
</organism>
<sequence>MFEQFATAHGPTTVASLNLNTVWRVDADPTYDIHCDFSRRTSQSLNPLGGQGFIAVRTLDGVGRLYLEDQEPLDLPANTLAVTHWNNLCRYHCRQKNWNFWWFEFFLSGPLHAPLHTCLHIPSSPDELTQLETIFTLLRKQSASDRHLASAQFTHMFYSWLAHYHGKTGESPYKADIDSLIEAIYSDLGRNWTVSEMAAAANMSERNFRKVFAQITGQGPKAFYDNIRLSMAREMLRLQNSSVKQVANTLGYSSEFHLSKAFKKKFGYPPLKAKLMP</sequence>
<evidence type="ECO:0000256" key="3">
    <source>
        <dbReference type="ARBA" id="ARBA00023163"/>
    </source>
</evidence>
<dbReference type="EMBL" id="CP019791">
    <property type="protein sequence ID" value="AQT68268.1"/>
    <property type="molecule type" value="Genomic_DNA"/>
</dbReference>
<evidence type="ECO:0000313" key="6">
    <source>
        <dbReference type="Proteomes" id="UP000189674"/>
    </source>
</evidence>
<evidence type="ECO:0000259" key="4">
    <source>
        <dbReference type="PROSITE" id="PS01124"/>
    </source>
</evidence>
<keyword evidence="2" id="KW-0238">DNA-binding</keyword>
<dbReference type="PANTHER" id="PTHR46796:SF13">
    <property type="entry name" value="HTH-TYPE TRANSCRIPTIONAL ACTIVATOR RHAS"/>
    <property type="match status" value="1"/>
</dbReference>
<dbReference type="AlphaFoldDB" id="A0A1U9NKK1"/>
<dbReference type="PROSITE" id="PS01124">
    <property type="entry name" value="HTH_ARAC_FAMILY_2"/>
    <property type="match status" value="1"/>
</dbReference>
<dbReference type="OrthoDB" id="9807321at2"/>
<feature type="domain" description="HTH araC/xylS-type" evidence="4">
    <location>
        <begin position="178"/>
        <end position="276"/>
    </location>
</feature>
<dbReference type="RefSeq" id="WP_146661121.1">
    <property type="nucleotide sequence ID" value="NZ_CP019791.1"/>
</dbReference>
<dbReference type="InterPro" id="IPR018062">
    <property type="entry name" value="HTH_AraC-typ_CS"/>
</dbReference>
<accession>A0A1U9NKK1</accession>
<dbReference type="PANTHER" id="PTHR46796">
    <property type="entry name" value="HTH-TYPE TRANSCRIPTIONAL ACTIVATOR RHAS-RELATED"/>
    <property type="match status" value="1"/>
</dbReference>
<keyword evidence="3" id="KW-0804">Transcription</keyword>
<dbReference type="KEGG" id="alus:STSP2_01426"/>
<dbReference type="GO" id="GO:0043565">
    <property type="term" value="F:sequence-specific DNA binding"/>
    <property type="evidence" value="ECO:0007669"/>
    <property type="project" value="InterPro"/>
</dbReference>
<evidence type="ECO:0000256" key="1">
    <source>
        <dbReference type="ARBA" id="ARBA00023015"/>
    </source>
</evidence>
<dbReference type="InterPro" id="IPR009057">
    <property type="entry name" value="Homeodomain-like_sf"/>
</dbReference>
<keyword evidence="6" id="KW-1185">Reference proteome</keyword>
<proteinExistence type="predicted"/>
<dbReference type="STRING" id="1936003.STSP2_01426"/>
<dbReference type="PROSITE" id="PS00041">
    <property type="entry name" value="HTH_ARAC_FAMILY_1"/>
    <property type="match status" value="1"/>
</dbReference>
<dbReference type="Gene3D" id="1.10.10.60">
    <property type="entry name" value="Homeodomain-like"/>
    <property type="match status" value="1"/>
</dbReference>
<protein>
    <submittedName>
        <fullName evidence="5">Bacillibactin transport regulator</fullName>
    </submittedName>
</protein>
<gene>
    <name evidence="5" type="primary">btr</name>
    <name evidence="5" type="ORF">STSP2_01426</name>
</gene>
<dbReference type="SMART" id="SM00342">
    <property type="entry name" value="HTH_ARAC"/>
    <property type="match status" value="1"/>
</dbReference>
<reference evidence="6" key="1">
    <citation type="submission" date="2017-02" db="EMBL/GenBank/DDBJ databases">
        <title>Comparative genomics and description of representatives of a novel lineage of planctomycetes thriving in anoxic sediments.</title>
        <authorList>
            <person name="Spring S."/>
            <person name="Bunk B."/>
            <person name="Sproer C."/>
        </authorList>
    </citation>
    <scope>NUCLEOTIDE SEQUENCE [LARGE SCALE GENOMIC DNA]</scope>
    <source>
        <strain evidence="6">ST-NAGAB-D1</strain>
    </source>
</reference>
<dbReference type="SUPFAM" id="SSF46689">
    <property type="entry name" value="Homeodomain-like"/>
    <property type="match status" value="2"/>
</dbReference>
<dbReference type="InterPro" id="IPR050204">
    <property type="entry name" value="AraC_XylS_family_regulators"/>
</dbReference>
<dbReference type="Proteomes" id="UP000189674">
    <property type="component" value="Chromosome"/>
</dbReference>
<dbReference type="GO" id="GO:0003700">
    <property type="term" value="F:DNA-binding transcription factor activity"/>
    <property type="evidence" value="ECO:0007669"/>
    <property type="project" value="InterPro"/>
</dbReference>